<dbReference type="Proteomes" id="UP001500416">
    <property type="component" value="Unassembled WGS sequence"/>
</dbReference>
<dbReference type="EMBL" id="BAAABU010000001">
    <property type="protein sequence ID" value="GAA0211015.1"/>
    <property type="molecule type" value="Genomic_DNA"/>
</dbReference>
<evidence type="ECO:0000256" key="1">
    <source>
        <dbReference type="ARBA" id="ARBA00004141"/>
    </source>
</evidence>
<accession>A0ABN0T377</accession>
<evidence type="ECO:0000313" key="6">
    <source>
        <dbReference type="EMBL" id="GAA0211015.1"/>
    </source>
</evidence>
<dbReference type="InterPro" id="IPR032808">
    <property type="entry name" value="DoxX"/>
</dbReference>
<keyword evidence="4 5" id="KW-0472">Membrane</keyword>
<gene>
    <name evidence="6" type="ORF">GCM10010492_06020</name>
</gene>
<keyword evidence="3 5" id="KW-1133">Transmembrane helix</keyword>
<sequence length="133" mass="13998">MSDQAASVPVKVGNVVVWALRLALAAYFLYSGWLLFGEGFVKKFDDIGFGQWLRYVTGTLEIAGALGLLLPRLCGVAALGLFGVMVGAVSTELFILDSAEGARLPAVLGLVALVVAVLRRDTVKALAAQVFGK</sequence>
<evidence type="ECO:0000256" key="5">
    <source>
        <dbReference type="SAM" id="Phobius"/>
    </source>
</evidence>
<protein>
    <recommendedName>
        <fullName evidence="8">DoxX family protein</fullName>
    </recommendedName>
</protein>
<name>A0ABN0T377_9PSEU</name>
<reference evidence="6 7" key="1">
    <citation type="journal article" date="2019" name="Int. J. Syst. Evol. Microbiol.">
        <title>The Global Catalogue of Microorganisms (GCM) 10K type strain sequencing project: providing services to taxonomists for standard genome sequencing and annotation.</title>
        <authorList>
            <consortium name="The Broad Institute Genomics Platform"/>
            <consortium name="The Broad Institute Genome Sequencing Center for Infectious Disease"/>
            <person name="Wu L."/>
            <person name="Ma J."/>
        </authorList>
    </citation>
    <scope>NUCLEOTIDE SEQUENCE [LARGE SCALE GENOMIC DNA]</scope>
    <source>
        <strain evidence="6 7">JCM 3380</strain>
    </source>
</reference>
<evidence type="ECO:0000313" key="7">
    <source>
        <dbReference type="Proteomes" id="UP001500416"/>
    </source>
</evidence>
<dbReference type="RefSeq" id="WP_343932008.1">
    <property type="nucleotide sequence ID" value="NZ_BAAABU010000001.1"/>
</dbReference>
<proteinExistence type="predicted"/>
<evidence type="ECO:0008006" key="8">
    <source>
        <dbReference type="Google" id="ProtNLM"/>
    </source>
</evidence>
<feature type="transmembrane region" description="Helical" evidence="5">
    <location>
        <begin position="12"/>
        <end position="32"/>
    </location>
</feature>
<organism evidence="6 7">
    <name type="scientific">Saccharothrix mutabilis subsp. mutabilis</name>
    <dbReference type="NCBI Taxonomy" id="66855"/>
    <lineage>
        <taxon>Bacteria</taxon>
        <taxon>Bacillati</taxon>
        <taxon>Actinomycetota</taxon>
        <taxon>Actinomycetes</taxon>
        <taxon>Pseudonocardiales</taxon>
        <taxon>Pseudonocardiaceae</taxon>
        <taxon>Saccharothrix</taxon>
    </lineage>
</organism>
<comment type="caution">
    <text evidence="6">The sequence shown here is derived from an EMBL/GenBank/DDBJ whole genome shotgun (WGS) entry which is preliminary data.</text>
</comment>
<keyword evidence="7" id="KW-1185">Reference proteome</keyword>
<evidence type="ECO:0000256" key="3">
    <source>
        <dbReference type="ARBA" id="ARBA00022989"/>
    </source>
</evidence>
<comment type="subcellular location">
    <subcellularLocation>
        <location evidence="1">Membrane</location>
        <topology evidence="1">Multi-pass membrane protein</topology>
    </subcellularLocation>
</comment>
<keyword evidence="2 5" id="KW-0812">Transmembrane</keyword>
<dbReference type="Pfam" id="PF13564">
    <property type="entry name" value="DoxX_2"/>
    <property type="match status" value="1"/>
</dbReference>
<evidence type="ECO:0000256" key="2">
    <source>
        <dbReference type="ARBA" id="ARBA00022692"/>
    </source>
</evidence>
<feature type="transmembrane region" description="Helical" evidence="5">
    <location>
        <begin position="102"/>
        <end position="118"/>
    </location>
</feature>
<evidence type="ECO:0000256" key="4">
    <source>
        <dbReference type="ARBA" id="ARBA00023136"/>
    </source>
</evidence>